<feature type="domain" description="RNA polymerase sigma-70 region 2" evidence="5">
    <location>
        <begin position="30"/>
        <end position="96"/>
    </location>
</feature>
<dbReference type="InterPro" id="IPR007627">
    <property type="entry name" value="RNA_pol_sigma70_r2"/>
</dbReference>
<gene>
    <name evidence="7" type="ORF">OM944_00980</name>
</gene>
<organism evidence="7 8">
    <name type="scientific">Algoriphagus halophytocola</name>
    <dbReference type="NCBI Taxonomy" id="2991499"/>
    <lineage>
        <taxon>Bacteria</taxon>
        <taxon>Pseudomonadati</taxon>
        <taxon>Bacteroidota</taxon>
        <taxon>Cytophagia</taxon>
        <taxon>Cytophagales</taxon>
        <taxon>Cyclobacteriaceae</taxon>
        <taxon>Algoriphagus</taxon>
    </lineage>
</organism>
<dbReference type="InterPro" id="IPR014284">
    <property type="entry name" value="RNA_pol_sigma-70_dom"/>
</dbReference>
<dbReference type="InterPro" id="IPR039425">
    <property type="entry name" value="RNA_pol_sigma-70-like"/>
</dbReference>
<dbReference type="Gene3D" id="1.10.1740.10">
    <property type="match status" value="1"/>
</dbReference>
<dbReference type="PANTHER" id="PTHR43133">
    <property type="entry name" value="RNA POLYMERASE ECF-TYPE SIGMA FACTO"/>
    <property type="match status" value="1"/>
</dbReference>
<dbReference type="Proteomes" id="UP001163156">
    <property type="component" value="Chromosome"/>
</dbReference>
<evidence type="ECO:0000313" key="8">
    <source>
        <dbReference type="Proteomes" id="UP001163156"/>
    </source>
</evidence>
<evidence type="ECO:0000256" key="2">
    <source>
        <dbReference type="ARBA" id="ARBA00023015"/>
    </source>
</evidence>
<evidence type="ECO:0000259" key="5">
    <source>
        <dbReference type="Pfam" id="PF04542"/>
    </source>
</evidence>
<dbReference type="InterPro" id="IPR014327">
    <property type="entry name" value="RNA_pol_sigma70_bacteroid"/>
</dbReference>
<dbReference type="InterPro" id="IPR013249">
    <property type="entry name" value="RNA_pol_sigma70_r4_t2"/>
</dbReference>
<protein>
    <submittedName>
        <fullName evidence="7">RNA polymerase sigma-70 factor</fullName>
    </submittedName>
</protein>
<evidence type="ECO:0000313" key="7">
    <source>
        <dbReference type="EMBL" id="UZD23074.1"/>
    </source>
</evidence>
<dbReference type="SUPFAM" id="SSF88946">
    <property type="entry name" value="Sigma2 domain of RNA polymerase sigma factors"/>
    <property type="match status" value="1"/>
</dbReference>
<dbReference type="RefSeq" id="WP_264809603.1">
    <property type="nucleotide sequence ID" value="NZ_CP110226.1"/>
</dbReference>
<dbReference type="InterPro" id="IPR013324">
    <property type="entry name" value="RNA_pol_sigma_r3/r4-like"/>
</dbReference>
<dbReference type="EMBL" id="CP110226">
    <property type="protein sequence ID" value="UZD23074.1"/>
    <property type="molecule type" value="Genomic_DNA"/>
</dbReference>
<dbReference type="PANTHER" id="PTHR43133:SF46">
    <property type="entry name" value="RNA POLYMERASE SIGMA-70 FACTOR ECF SUBFAMILY"/>
    <property type="match status" value="1"/>
</dbReference>
<dbReference type="InterPro" id="IPR013325">
    <property type="entry name" value="RNA_pol_sigma_r2"/>
</dbReference>
<evidence type="ECO:0000259" key="6">
    <source>
        <dbReference type="Pfam" id="PF08281"/>
    </source>
</evidence>
<dbReference type="InterPro" id="IPR036388">
    <property type="entry name" value="WH-like_DNA-bd_sf"/>
</dbReference>
<name>A0ABY6MHY2_9BACT</name>
<keyword evidence="4" id="KW-0804">Transcription</keyword>
<keyword evidence="3" id="KW-0731">Sigma factor</keyword>
<dbReference type="CDD" id="cd06171">
    <property type="entry name" value="Sigma70_r4"/>
    <property type="match status" value="1"/>
</dbReference>
<dbReference type="NCBIfam" id="TIGR02937">
    <property type="entry name" value="sigma70-ECF"/>
    <property type="match status" value="1"/>
</dbReference>
<proteinExistence type="inferred from homology"/>
<evidence type="ECO:0000256" key="3">
    <source>
        <dbReference type="ARBA" id="ARBA00023082"/>
    </source>
</evidence>
<dbReference type="Pfam" id="PF04542">
    <property type="entry name" value="Sigma70_r2"/>
    <property type="match status" value="1"/>
</dbReference>
<dbReference type="SUPFAM" id="SSF88659">
    <property type="entry name" value="Sigma3 and sigma4 domains of RNA polymerase sigma factors"/>
    <property type="match status" value="1"/>
</dbReference>
<evidence type="ECO:0000256" key="4">
    <source>
        <dbReference type="ARBA" id="ARBA00023163"/>
    </source>
</evidence>
<keyword evidence="8" id="KW-1185">Reference proteome</keyword>
<keyword evidence="2" id="KW-0805">Transcription regulation</keyword>
<accession>A0ABY6MHY2</accession>
<comment type="similarity">
    <text evidence="1">Belongs to the sigma-70 factor family. ECF subfamily.</text>
</comment>
<dbReference type="NCBIfam" id="TIGR02985">
    <property type="entry name" value="Sig70_bacteroi1"/>
    <property type="match status" value="1"/>
</dbReference>
<dbReference type="Pfam" id="PF08281">
    <property type="entry name" value="Sigma70_r4_2"/>
    <property type="match status" value="1"/>
</dbReference>
<dbReference type="Gene3D" id="1.10.10.10">
    <property type="entry name" value="Winged helix-like DNA-binding domain superfamily/Winged helix DNA-binding domain"/>
    <property type="match status" value="1"/>
</dbReference>
<feature type="domain" description="RNA polymerase sigma factor 70 region 4 type 2" evidence="6">
    <location>
        <begin position="130"/>
        <end position="176"/>
    </location>
</feature>
<sequence>MPNIKSHTVLSDQELVALLQSDDFRAFDELYSRYAPKLLGFSSTFFQVKAEAEDVVQEVFLKVWERRSKLKPDLNFSSFLFTSVKNRIYNKLRDQKNNVPLEDFELDAIIDESTLGQDNYYESRKQVAFELLNQLPATQRNVFTLSKLEGYSHHEIAQMLDISVRTVDHHIYLAKKYIKSTLFEKSPLAILITLMLLA</sequence>
<evidence type="ECO:0000256" key="1">
    <source>
        <dbReference type="ARBA" id="ARBA00010641"/>
    </source>
</evidence>
<reference evidence="7" key="1">
    <citation type="submission" date="2022-10" db="EMBL/GenBank/DDBJ databases">
        <title>Algoriphagus sp. a novel bacteria isolate from halophytes salicornia europaea.</title>
        <authorList>
            <person name="Peng Y."/>
            <person name="Jiang L."/>
            <person name="Lee J."/>
        </authorList>
    </citation>
    <scope>NUCLEOTIDE SEQUENCE</scope>
    <source>
        <strain evidence="7">TR-M5</strain>
    </source>
</reference>